<sequence>MGSLTKQSSRLFNLKLVRKYLFKGNNTHPRGERGSQSSPGQHSEPKGEASGGSSCCSTEFHYGRTESESSHEDYYQHHQAHDEILDTFLRPSPGESNKDIKALLQKKQYPAFLSPSEIQSLEPPSPPPSKPLPEIPTQVRPQRAPQRVPRVVDDSRVPARNLQNTQAQDRKAGTAHSAFPKPIAVPPRTTSLTTSSRFPRETHSPQRPPRPYATTATHAPQHIAKFYDKPSKKNEELIEESIYEPLGRFARNSPIQNSITDSQSRQFISSPDNVITHIGSKVAQLLATSPLGSAPFLTLVGYNGDKNTPIPSQLSSPKDLRPKASLKTSRTADTLACRPTTASREPPLALTTHGRGPTRAALESGTGTNSLGNPIVTPETSPKTSHYQRPVHIGLKTSRSTSHLFVPGSERRPMLTKKSAPNLRMGAKPKPLQLSLFPQLPQPPGPTQFPLFNAPVRSDFDYEGGENNSRIGFLRILRRGSSDRCEASKRSSLGFMVAPF</sequence>
<feature type="compositionally biased region" description="Pro residues" evidence="1">
    <location>
        <begin position="123"/>
        <end position="134"/>
    </location>
</feature>
<evidence type="ECO:0000256" key="1">
    <source>
        <dbReference type="SAM" id="MobiDB-lite"/>
    </source>
</evidence>
<dbReference type="EMBL" id="JAGPYM010000022">
    <property type="protein sequence ID" value="KAH6883971.1"/>
    <property type="molecule type" value="Genomic_DNA"/>
</dbReference>
<name>A0A9P9AIH0_9HYPO</name>
<dbReference type="AlphaFoldDB" id="A0A9P9AIH0"/>
<reference evidence="2 3" key="1">
    <citation type="journal article" date="2021" name="Nat. Commun.">
        <title>Genetic determinants of endophytism in the Arabidopsis root mycobiome.</title>
        <authorList>
            <person name="Mesny F."/>
            <person name="Miyauchi S."/>
            <person name="Thiergart T."/>
            <person name="Pickel B."/>
            <person name="Atanasova L."/>
            <person name="Karlsson M."/>
            <person name="Huettel B."/>
            <person name="Barry K.W."/>
            <person name="Haridas S."/>
            <person name="Chen C."/>
            <person name="Bauer D."/>
            <person name="Andreopoulos W."/>
            <person name="Pangilinan J."/>
            <person name="LaButti K."/>
            <person name="Riley R."/>
            <person name="Lipzen A."/>
            <person name="Clum A."/>
            <person name="Drula E."/>
            <person name="Henrissat B."/>
            <person name="Kohler A."/>
            <person name="Grigoriev I.V."/>
            <person name="Martin F.M."/>
            <person name="Hacquard S."/>
        </authorList>
    </citation>
    <scope>NUCLEOTIDE SEQUENCE [LARGE SCALE GENOMIC DNA]</scope>
    <source>
        <strain evidence="2 3">MPI-CAGE-CH-0241</strain>
    </source>
</reference>
<dbReference type="OrthoDB" id="4775454at2759"/>
<feature type="region of interest" description="Disordered" evidence="1">
    <location>
        <begin position="308"/>
        <end position="387"/>
    </location>
</feature>
<feature type="compositionally biased region" description="Polar residues" evidence="1">
    <location>
        <begin position="24"/>
        <end position="41"/>
    </location>
</feature>
<evidence type="ECO:0000313" key="2">
    <source>
        <dbReference type="EMBL" id="KAH6883971.1"/>
    </source>
</evidence>
<feature type="compositionally biased region" description="Basic and acidic residues" evidence="1">
    <location>
        <begin position="61"/>
        <end position="77"/>
    </location>
</feature>
<feature type="region of interest" description="Disordered" evidence="1">
    <location>
        <begin position="23"/>
        <end position="77"/>
    </location>
</feature>
<dbReference type="Proteomes" id="UP000777438">
    <property type="component" value="Unassembled WGS sequence"/>
</dbReference>
<organism evidence="2 3">
    <name type="scientific">Thelonectria olida</name>
    <dbReference type="NCBI Taxonomy" id="1576542"/>
    <lineage>
        <taxon>Eukaryota</taxon>
        <taxon>Fungi</taxon>
        <taxon>Dikarya</taxon>
        <taxon>Ascomycota</taxon>
        <taxon>Pezizomycotina</taxon>
        <taxon>Sordariomycetes</taxon>
        <taxon>Hypocreomycetidae</taxon>
        <taxon>Hypocreales</taxon>
        <taxon>Nectriaceae</taxon>
        <taxon>Thelonectria</taxon>
    </lineage>
</organism>
<feature type="compositionally biased region" description="Low complexity" evidence="1">
    <location>
        <begin position="186"/>
        <end position="197"/>
    </location>
</feature>
<feature type="compositionally biased region" description="Low complexity" evidence="1">
    <location>
        <begin position="135"/>
        <end position="149"/>
    </location>
</feature>
<gene>
    <name evidence="2" type="ORF">B0T10DRAFT_551232</name>
</gene>
<protein>
    <submittedName>
        <fullName evidence="2">Uncharacterized protein</fullName>
    </submittedName>
</protein>
<proteinExistence type="predicted"/>
<feature type="compositionally biased region" description="Polar residues" evidence="1">
    <location>
        <begin position="365"/>
        <end position="387"/>
    </location>
</feature>
<keyword evidence="3" id="KW-1185">Reference proteome</keyword>
<evidence type="ECO:0000313" key="3">
    <source>
        <dbReference type="Proteomes" id="UP000777438"/>
    </source>
</evidence>
<feature type="region of interest" description="Disordered" evidence="1">
    <location>
        <begin position="117"/>
        <end position="215"/>
    </location>
</feature>
<comment type="caution">
    <text evidence="2">The sequence shown here is derived from an EMBL/GenBank/DDBJ whole genome shotgun (WGS) entry which is preliminary data.</text>
</comment>
<accession>A0A9P9AIH0</accession>